<keyword evidence="2" id="KW-0560">Oxidoreductase</keyword>
<dbReference type="SUPFAM" id="SSF51735">
    <property type="entry name" value="NAD(P)-binding Rossmann-fold domains"/>
    <property type="match status" value="1"/>
</dbReference>
<comment type="caution">
    <text evidence="7">The sequence shown here is derived from an EMBL/GenBank/DDBJ whole genome shotgun (WGS) entry which is preliminary data.</text>
</comment>
<dbReference type="Pfam" id="PF02894">
    <property type="entry name" value="GFO_IDH_MocA_C"/>
    <property type="match status" value="1"/>
</dbReference>
<feature type="compositionally biased region" description="Low complexity" evidence="3">
    <location>
        <begin position="810"/>
        <end position="828"/>
    </location>
</feature>
<feature type="compositionally biased region" description="Polar residues" evidence="3">
    <location>
        <begin position="994"/>
        <end position="1006"/>
    </location>
</feature>
<feature type="domain" description="Gfo/Idh/MocA-like oxidoreductase C-terminal" evidence="6">
    <location>
        <begin position="142"/>
        <end position="362"/>
    </location>
</feature>
<dbReference type="InterPro" id="IPR004104">
    <property type="entry name" value="Gfo/Idh/MocA-like_OxRdtase_C"/>
</dbReference>
<feature type="compositionally biased region" description="Low complexity" evidence="3">
    <location>
        <begin position="1151"/>
        <end position="1160"/>
    </location>
</feature>
<feature type="transmembrane region" description="Helical" evidence="4">
    <location>
        <begin position="848"/>
        <end position="871"/>
    </location>
</feature>
<feature type="compositionally biased region" description="Basic and acidic residues" evidence="3">
    <location>
        <begin position="1073"/>
        <end position="1089"/>
    </location>
</feature>
<accession>A0A8H3EA70</accession>
<evidence type="ECO:0000256" key="1">
    <source>
        <dbReference type="ARBA" id="ARBA00010928"/>
    </source>
</evidence>
<feature type="domain" description="Gfo/Idh/MocA-like oxidoreductase N-terminal" evidence="5">
    <location>
        <begin position="8"/>
        <end position="126"/>
    </location>
</feature>
<organism evidence="7 8">
    <name type="scientific">Rhizoctonia solani</name>
    <dbReference type="NCBI Taxonomy" id="456999"/>
    <lineage>
        <taxon>Eukaryota</taxon>
        <taxon>Fungi</taxon>
        <taxon>Dikarya</taxon>
        <taxon>Basidiomycota</taxon>
        <taxon>Agaricomycotina</taxon>
        <taxon>Agaricomycetes</taxon>
        <taxon>Cantharellales</taxon>
        <taxon>Ceratobasidiaceae</taxon>
        <taxon>Rhizoctonia</taxon>
    </lineage>
</organism>
<evidence type="ECO:0000256" key="3">
    <source>
        <dbReference type="SAM" id="MobiDB-lite"/>
    </source>
</evidence>
<evidence type="ECO:0000256" key="4">
    <source>
        <dbReference type="SAM" id="Phobius"/>
    </source>
</evidence>
<dbReference type="SUPFAM" id="SSF117281">
    <property type="entry name" value="Kelch motif"/>
    <property type="match status" value="1"/>
</dbReference>
<gene>
    <name evidence="7" type="ORF">RDB_LOCUS171376</name>
</gene>
<dbReference type="GO" id="GO:0000166">
    <property type="term" value="F:nucleotide binding"/>
    <property type="evidence" value="ECO:0007669"/>
    <property type="project" value="InterPro"/>
</dbReference>
<feature type="compositionally biased region" description="Polar residues" evidence="3">
    <location>
        <begin position="1341"/>
        <end position="1358"/>
    </location>
</feature>
<dbReference type="PANTHER" id="PTHR43708:SF5">
    <property type="entry name" value="CONSERVED EXPRESSED OXIDOREDUCTASE (EUROFUNG)-RELATED"/>
    <property type="match status" value="1"/>
</dbReference>
<sequence length="1461" mass="155889">MAIGTTIHAAIVGCGVATQLFHVPLILAQKHLFTLKTIVEKVGPKPVDAINKTYRTHIKWASDIQSVIDDEEIGLVVIATPNFMHFSMAKACLEAGKHVLVDKPVTPTYAEAAELARIAQRCNRSLMSFQNRRLDGDFLTVKKLIEERAIGEVYEVESHYDRLRPQLNGTWKEGTQPGCGNTWNLAPHLIDQSLVLFGRPDSVMAVVQNVRQLGHSNLDDSFTIHLYYTKTARPVTCILRGTLSAVTARPLRFIVRGGQGTYTKRGHDVQEGQMKKHMSPWEPEFAVEPKCNWGEIEVQNADGLFEFDLLPTLKGEYNKIYPNVAGVIEGKEEPLVKWEESAAVVQILQLAFQSSQEGRTLPISGSTNIPQSLLIPNQTLDAFLGVMSDSAKSCRPYLIALSVLAIIVPTSAYTPEPRWGQAATILGSTLYVHGGKMDPYNMYAYSSAPSTNDLLSLDLSSSFAISDPPWVYVGGSSVSSTSQGPSVAFHTLTAFDETTMLLFGGDGGSSMSSPSASNSAWLLNASALNAPVWTEQPEGWANEPARPIRHSAVGSFGRVWVIGGERADGSNLPVNGNYVFQPSVPSFDLLPTAGAPPVLVGHAAVRLGANLMLVFGGYDPSSDTMVNMNTLWFVDTSLATPVWASSTASGNTPTSRRDFACAVLGDGRVFLHGGADDTLQTVYSDAAILDVSQSPMRWSTVRSQILIAFGYGTNGPAPASLRIFESGDYSWGSTFIPVPTPTALPSASSPAVTITHTNPTSPSASQASTQSGGTTEPGSQTVSQPGNTQTATAPGITSHISIPGPIPTKSQSSRLHSTSSQTSSIPSSTSPPLPTGGADGPASNLTKIAIGAVLAVIALVGLVLCCAYIALRKRRPIWRRGDGTARLISGEQDPGGYEVGEPKGLPTAGASWQALHPPRRQWTLLGLGTRPQGRERFDILHDEDIREFGDISASRSDVRRNGSMGSGRSTWGDIVNASASSLRVVGAALGIGQSPRQSSYSASPPTAHNLDPREKNVSDPFLGPSERNSRAGTSTGLSISRPRTFRQESSSSLREIAYTNPFEDSTNDPLLPHSEEGRSELRSPPSREELVSAFRQQDLEDHGHYDDSIIPASFGTYGLAALGRPKSTSELGHSSGCGSVSSHDATLLGSGSATVVGSTSSHDHHSASLLNSAPSAPVRRSDSWWSRFSKGSLRGDRSTHHDAFSVVRRLSRGSDRAPKPDPFLDFRDPAPPPVRTMAPISESGISPNASPSEPPLARPPSVVIGSVGAHRRSSSSLVTVQTANSAALEQMGQLDIIQRIRTASTHHTQSISQDTNSDSIEEANGIRPSRRPRLSIVPASPSKTITESHNESGTSTPPLSEDHGTVVASPTEVAGTSSAGHSSPVKLTTPLQSRPRRATGTVAERVADYERRMSQASSPTSPRKSPVSGERPRSGVRIEYGFVQRPALFIANPDGRGSPSG</sequence>
<feature type="compositionally biased region" description="Low complexity" evidence="3">
    <location>
        <begin position="743"/>
        <end position="774"/>
    </location>
</feature>
<dbReference type="Proteomes" id="UP000663827">
    <property type="component" value="Unassembled WGS sequence"/>
</dbReference>
<feature type="region of interest" description="Disordered" evidence="3">
    <location>
        <begin position="1305"/>
        <end position="1438"/>
    </location>
</feature>
<keyword evidence="4" id="KW-0812">Transmembrane</keyword>
<comment type="similarity">
    <text evidence="1">Belongs to the Gfo/Idh/MocA family.</text>
</comment>
<dbReference type="EMBL" id="CAJNJQ010006214">
    <property type="protein sequence ID" value="CAE7223956.1"/>
    <property type="molecule type" value="Genomic_DNA"/>
</dbReference>
<dbReference type="Gene3D" id="3.40.50.720">
    <property type="entry name" value="NAD(P)-binding Rossmann-like Domain"/>
    <property type="match status" value="1"/>
</dbReference>
<evidence type="ECO:0000313" key="8">
    <source>
        <dbReference type="Proteomes" id="UP000663827"/>
    </source>
</evidence>
<keyword evidence="4" id="KW-0472">Membrane</keyword>
<protein>
    <submittedName>
        <fullName evidence="7">Uncharacterized protein</fullName>
    </submittedName>
</protein>
<feature type="compositionally biased region" description="Polar residues" evidence="3">
    <location>
        <begin position="776"/>
        <end position="792"/>
    </location>
</feature>
<dbReference type="PANTHER" id="PTHR43708">
    <property type="entry name" value="CONSERVED EXPRESSED OXIDOREDUCTASE (EUROFUNG)"/>
    <property type="match status" value="1"/>
</dbReference>
<feature type="compositionally biased region" description="Polar residues" evidence="3">
    <location>
        <begin position="1374"/>
        <end position="1392"/>
    </location>
</feature>
<feature type="region of interest" description="Disordered" evidence="3">
    <location>
        <begin position="743"/>
        <end position="839"/>
    </location>
</feature>
<evidence type="ECO:0000259" key="6">
    <source>
        <dbReference type="Pfam" id="PF02894"/>
    </source>
</evidence>
<feature type="compositionally biased region" description="Basic and acidic residues" evidence="3">
    <location>
        <begin position="1212"/>
        <end position="1228"/>
    </location>
</feature>
<evidence type="ECO:0000259" key="5">
    <source>
        <dbReference type="Pfam" id="PF01408"/>
    </source>
</evidence>
<name>A0A8H3EA70_9AGAM</name>
<feature type="compositionally biased region" description="Polar residues" evidence="3">
    <location>
        <begin position="1414"/>
        <end position="1423"/>
    </location>
</feature>
<dbReference type="Pfam" id="PF01408">
    <property type="entry name" value="GFO_IDH_MocA"/>
    <property type="match status" value="1"/>
</dbReference>
<dbReference type="InterPro" id="IPR036291">
    <property type="entry name" value="NAD(P)-bd_dom_sf"/>
</dbReference>
<evidence type="ECO:0000256" key="2">
    <source>
        <dbReference type="ARBA" id="ARBA00023002"/>
    </source>
</evidence>
<feature type="region of interest" description="Disordered" evidence="3">
    <location>
        <begin position="1211"/>
        <end position="1262"/>
    </location>
</feature>
<dbReference type="Pfam" id="PF24681">
    <property type="entry name" value="Kelch_KLHDC2_KLHL20_DRC7"/>
    <property type="match status" value="1"/>
</dbReference>
<dbReference type="InterPro" id="IPR015915">
    <property type="entry name" value="Kelch-typ_b-propeller"/>
</dbReference>
<evidence type="ECO:0000313" key="7">
    <source>
        <dbReference type="EMBL" id="CAE7223956.1"/>
    </source>
</evidence>
<dbReference type="Gene3D" id="2.120.10.80">
    <property type="entry name" value="Kelch-type beta propeller"/>
    <property type="match status" value="2"/>
</dbReference>
<reference evidence="7" key="1">
    <citation type="submission" date="2021-01" db="EMBL/GenBank/DDBJ databases">
        <authorList>
            <person name="Kaushik A."/>
        </authorList>
    </citation>
    <scope>NUCLEOTIDE SEQUENCE</scope>
    <source>
        <strain evidence="7">AG5</strain>
    </source>
</reference>
<dbReference type="Gene3D" id="3.30.360.10">
    <property type="entry name" value="Dihydrodipicolinate Reductase, domain 2"/>
    <property type="match status" value="1"/>
</dbReference>
<feature type="compositionally biased region" description="Polar residues" evidence="3">
    <location>
        <begin position="1305"/>
        <end position="1318"/>
    </location>
</feature>
<feature type="region of interest" description="Disordered" evidence="3">
    <location>
        <begin position="1151"/>
        <end position="1174"/>
    </location>
</feature>
<proteinExistence type="inferred from homology"/>
<dbReference type="GO" id="GO:0016491">
    <property type="term" value="F:oxidoreductase activity"/>
    <property type="evidence" value="ECO:0007669"/>
    <property type="project" value="UniProtKB-KW"/>
</dbReference>
<feature type="region of interest" description="Disordered" evidence="3">
    <location>
        <begin position="993"/>
        <end position="1089"/>
    </location>
</feature>
<dbReference type="InterPro" id="IPR051317">
    <property type="entry name" value="Gfo/Idh/MocA_oxidoreduct"/>
</dbReference>
<keyword evidence="4" id="KW-1133">Transmembrane helix</keyword>
<dbReference type="InterPro" id="IPR000683">
    <property type="entry name" value="Gfo/Idh/MocA-like_OxRdtase_N"/>
</dbReference>